<sequence>MQPTTLYHPKYGCNFGDLGRDEINKVMAGISWSLPTTPPFDTGLVKTPRQSSKTPNVASYATSSPTESSPTEPLPMEPLLTEPLSTEPLPTDPSATDPSATESLPSIPPTNGTENSVTISAETTIASTNSGLTIETNGDASPSSTLPTAPQTSKPKPSTWAALFKPGTSPNAAGHANAISPTASKSQTASKSAKPPSLNGAPEFTGIAGWYLTSPTIVLNSLIYILNNYETSFQSSLFQPRGLVNNGNICFMNAILQPLSHCPPFYNLVTKIGNRVAHNFKSKTPLLDSFIEFLNEFKIVNESTDFEEYGKPLLPEYVYNALRKRFDSMRGRQEDAEEALGFLLDGLHEEFISVQKKKTEKYVIENIAYEYAQEDNDSAVINGGDAVLEGQNGWLEVGPKNKTSAMRTTEVMESPISRIFGGKVRSVLKCPGTMDSVTLDPFQSFQLDIQPENVHTIEDALANMTVPEMMHDYVSPKGIKVCGSAVLILEGGSHETDSRRNSSTDSGAAPKTIPVRQCGWGAKTAQACQLLNGANNSARFELDNIVGAL</sequence>
<feature type="compositionally biased region" description="Polar residues" evidence="7">
    <location>
        <begin position="96"/>
        <end position="115"/>
    </location>
</feature>
<feature type="compositionally biased region" description="Low complexity" evidence="7">
    <location>
        <begin position="77"/>
        <end position="94"/>
    </location>
</feature>
<keyword evidence="10" id="KW-1185">Reference proteome</keyword>
<dbReference type="GO" id="GO:0016579">
    <property type="term" value="P:protein deubiquitination"/>
    <property type="evidence" value="ECO:0007669"/>
    <property type="project" value="InterPro"/>
</dbReference>
<protein>
    <recommendedName>
        <fullName evidence="2">ubiquitinyl hydrolase 1</fullName>
        <ecNumber evidence="2">3.4.19.12</ecNumber>
    </recommendedName>
</protein>
<feature type="compositionally biased region" description="Low complexity" evidence="7">
    <location>
        <begin position="180"/>
        <end position="197"/>
    </location>
</feature>
<dbReference type="AlphaFoldDB" id="A0A433A2L0"/>
<feature type="region of interest" description="Disordered" evidence="7">
    <location>
        <begin position="493"/>
        <end position="512"/>
    </location>
</feature>
<reference evidence="9 10" key="1">
    <citation type="journal article" date="2018" name="New Phytol.">
        <title>Phylogenomics of Endogonaceae and evolution of mycorrhizas within Mucoromycota.</title>
        <authorList>
            <person name="Chang Y."/>
            <person name="Desiro A."/>
            <person name="Na H."/>
            <person name="Sandor L."/>
            <person name="Lipzen A."/>
            <person name="Clum A."/>
            <person name="Barry K."/>
            <person name="Grigoriev I.V."/>
            <person name="Martin F.M."/>
            <person name="Stajich J.E."/>
            <person name="Smith M.E."/>
            <person name="Bonito G."/>
            <person name="Spatafora J.W."/>
        </authorList>
    </citation>
    <scope>NUCLEOTIDE SEQUENCE [LARGE SCALE GENOMIC DNA]</scope>
    <source>
        <strain evidence="9 10">GMNB39</strain>
    </source>
</reference>
<dbReference type="Proteomes" id="UP000268093">
    <property type="component" value="Unassembled WGS sequence"/>
</dbReference>
<proteinExistence type="predicted"/>
<comment type="catalytic activity">
    <reaction evidence="1">
        <text>Thiol-dependent hydrolysis of ester, thioester, amide, peptide and isopeptide bonds formed by the C-terminal Gly of ubiquitin (a 76-residue protein attached to proteins as an intracellular targeting signal).</text>
        <dbReference type="EC" id="3.4.19.12"/>
    </reaction>
</comment>
<evidence type="ECO:0000256" key="5">
    <source>
        <dbReference type="ARBA" id="ARBA00022801"/>
    </source>
</evidence>
<evidence type="ECO:0000256" key="4">
    <source>
        <dbReference type="ARBA" id="ARBA00022786"/>
    </source>
</evidence>
<dbReference type="EC" id="3.4.19.12" evidence="2"/>
<dbReference type="GO" id="GO:0004843">
    <property type="term" value="F:cysteine-type deubiquitinase activity"/>
    <property type="evidence" value="ECO:0007669"/>
    <property type="project" value="UniProtKB-EC"/>
</dbReference>
<dbReference type="GO" id="GO:0005829">
    <property type="term" value="C:cytosol"/>
    <property type="evidence" value="ECO:0007669"/>
    <property type="project" value="TreeGrafter"/>
</dbReference>
<dbReference type="PANTHER" id="PTHR24006">
    <property type="entry name" value="UBIQUITIN CARBOXYL-TERMINAL HYDROLASE"/>
    <property type="match status" value="1"/>
</dbReference>
<dbReference type="EMBL" id="RBNI01019146">
    <property type="protein sequence ID" value="RUO96911.1"/>
    <property type="molecule type" value="Genomic_DNA"/>
</dbReference>
<feature type="region of interest" description="Disordered" evidence="7">
    <location>
        <begin position="129"/>
        <end position="198"/>
    </location>
</feature>
<name>A0A433A2L0_9FUNG</name>
<dbReference type="InterPro" id="IPR038765">
    <property type="entry name" value="Papain-like_cys_pep_sf"/>
</dbReference>
<dbReference type="SUPFAM" id="SSF54001">
    <property type="entry name" value="Cysteine proteinases"/>
    <property type="match status" value="1"/>
</dbReference>
<evidence type="ECO:0000256" key="7">
    <source>
        <dbReference type="SAM" id="MobiDB-lite"/>
    </source>
</evidence>
<feature type="compositionally biased region" description="Polar residues" evidence="7">
    <location>
        <begin position="129"/>
        <end position="156"/>
    </location>
</feature>
<dbReference type="PANTHER" id="PTHR24006:SF687">
    <property type="entry name" value="UBIQUITIN CARBOXYL-TERMINAL HYDROLASE 10"/>
    <property type="match status" value="1"/>
</dbReference>
<feature type="compositionally biased region" description="Polar residues" evidence="7">
    <location>
        <begin position="48"/>
        <end position="61"/>
    </location>
</feature>
<feature type="region of interest" description="Disordered" evidence="7">
    <location>
        <begin position="34"/>
        <end position="115"/>
    </location>
</feature>
<evidence type="ECO:0000259" key="8">
    <source>
        <dbReference type="PROSITE" id="PS50235"/>
    </source>
</evidence>
<dbReference type="InterPro" id="IPR001394">
    <property type="entry name" value="Peptidase_C19_UCH"/>
</dbReference>
<dbReference type="InterPro" id="IPR018200">
    <property type="entry name" value="USP_CS"/>
</dbReference>
<dbReference type="GO" id="GO:0006508">
    <property type="term" value="P:proteolysis"/>
    <property type="evidence" value="ECO:0007669"/>
    <property type="project" value="UniProtKB-KW"/>
</dbReference>
<evidence type="ECO:0000256" key="6">
    <source>
        <dbReference type="ARBA" id="ARBA00022807"/>
    </source>
</evidence>
<comment type="caution">
    <text evidence="9">The sequence shown here is derived from an EMBL/GenBank/DDBJ whole genome shotgun (WGS) entry which is preliminary data.</text>
</comment>
<evidence type="ECO:0000256" key="2">
    <source>
        <dbReference type="ARBA" id="ARBA00012759"/>
    </source>
</evidence>
<dbReference type="OrthoDB" id="429671at2759"/>
<keyword evidence="4" id="KW-0833">Ubl conjugation pathway</keyword>
<evidence type="ECO:0000313" key="9">
    <source>
        <dbReference type="EMBL" id="RUO96911.1"/>
    </source>
</evidence>
<feature type="compositionally biased region" description="Low complexity" evidence="7">
    <location>
        <begin position="62"/>
        <end position="71"/>
    </location>
</feature>
<dbReference type="PROSITE" id="PS00972">
    <property type="entry name" value="USP_1"/>
    <property type="match status" value="1"/>
</dbReference>
<evidence type="ECO:0000256" key="3">
    <source>
        <dbReference type="ARBA" id="ARBA00022670"/>
    </source>
</evidence>
<keyword evidence="3" id="KW-0645">Protease</keyword>
<dbReference type="InterPro" id="IPR050164">
    <property type="entry name" value="Peptidase_C19"/>
</dbReference>
<dbReference type="InterPro" id="IPR028889">
    <property type="entry name" value="USP"/>
</dbReference>
<keyword evidence="5" id="KW-0378">Hydrolase</keyword>
<dbReference type="Pfam" id="PF00443">
    <property type="entry name" value="UCH"/>
    <property type="match status" value="1"/>
</dbReference>
<dbReference type="Gene3D" id="3.90.70.10">
    <property type="entry name" value="Cysteine proteinases"/>
    <property type="match status" value="1"/>
</dbReference>
<dbReference type="GO" id="GO:0005634">
    <property type="term" value="C:nucleus"/>
    <property type="evidence" value="ECO:0007669"/>
    <property type="project" value="TreeGrafter"/>
</dbReference>
<feature type="domain" description="USP" evidence="8">
    <location>
        <begin position="241"/>
        <end position="549"/>
    </location>
</feature>
<gene>
    <name evidence="9" type="ORF">BC936DRAFT_141268</name>
</gene>
<evidence type="ECO:0000313" key="10">
    <source>
        <dbReference type="Proteomes" id="UP000268093"/>
    </source>
</evidence>
<organism evidence="9 10">
    <name type="scientific">Jimgerdemannia flammicorona</name>
    <dbReference type="NCBI Taxonomy" id="994334"/>
    <lineage>
        <taxon>Eukaryota</taxon>
        <taxon>Fungi</taxon>
        <taxon>Fungi incertae sedis</taxon>
        <taxon>Mucoromycota</taxon>
        <taxon>Mucoromycotina</taxon>
        <taxon>Endogonomycetes</taxon>
        <taxon>Endogonales</taxon>
        <taxon>Endogonaceae</taxon>
        <taxon>Jimgerdemannia</taxon>
    </lineage>
</organism>
<keyword evidence="6" id="KW-0788">Thiol protease</keyword>
<dbReference type="PROSITE" id="PS50235">
    <property type="entry name" value="USP_3"/>
    <property type="match status" value="1"/>
</dbReference>
<accession>A0A433A2L0</accession>
<feature type="compositionally biased region" description="Basic and acidic residues" evidence="7">
    <location>
        <begin position="493"/>
        <end position="502"/>
    </location>
</feature>
<evidence type="ECO:0000256" key="1">
    <source>
        <dbReference type="ARBA" id="ARBA00000707"/>
    </source>
</evidence>